<gene>
    <name evidence="1" type="ORF">DWW18_09865</name>
</gene>
<evidence type="ECO:0000313" key="1">
    <source>
        <dbReference type="EMBL" id="RGV33703.1"/>
    </source>
</evidence>
<dbReference type="Proteomes" id="UP000283589">
    <property type="component" value="Unassembled WGS sequence"/>
</dbReference>
<dbReference type="EMBL" id="QRZA01000011">
    <property type="protein sequence ID" value="RGV33703.1"/>
    <property type="molecule type" value="Genomic_DNA"/>
</dbReference>
<dbReference type="Pfam" id="PF16132">
    <property type="entry name" value="DUF4843"/>
    <property type="match status" value="1"/>
</dbReference>
<dbReference type="AlphaFoldDB" id="A0A412X0L2"/>
<dbReference type="InterPro" id="IPR032299">
    <property type="entry name" value="DUF4843"/>
</dbReference>
<protein>
    <submittedName>
        <fullName evidence="1">DUF4843 domain-containing protein</fullName>
    </submittedName>
</protein>
<sequence>MRKYLYYLGILIALLLTLNSCEKEMMDYEGEDALYFDVRSSIGAHEFFTAVSFGDVMESDIDIECRVMASGYPKTYDREFSVIANPDSTTAQNERDYDGLKDTYVIKAGECETTIKLTIHRSEEMLNDTLVLQLELQDNKYFKLLYTDYEDNPGSYSPMANDEFSNNHNASFHNIYVYDVVTQPKGWWKGLFGVFSVKKWRLMMSVTGTVIDDYANITAAMPMNRANAIDEAFGKYLLEMAKSRETVVLDEDGTMMYTKAVKTLGGSSAWSAGTKPENYYK</sequence>
<accession>A0A412X0L2</accession>
<dbReference type="RefSeq" id="WP_118260343.1">
    <property type="nucleotide sequence ID" value="NZ_CALBWO010000071.1"/>
</dbReference>
<name>A0A412X0L2_9BACT</name>
<organism evidence="1 2">
    <name type="scientific">Butyricimonas virosa</name>
    <dbReference type="NCBI Taxonomy" id="544645"/>
    <lineage>
        <taxon>Bacteria</taxon>
        <taxon>Pseudomonadati</taxon>
        <taxon>Bacteroidota</taxon>
        <taxon>Bacteroidia</taxon>
        <taxon>Bacteroidales</taxon>
        <taxon>Odoribacteraceae</taxon>
        <taxon>Butyricimonas</taxon>
    </lineage>
</organism>
<reference evidence="1 2" key="1">
    <citation type="submission" date="2018-08" db="EMBL/GenBank/DDBJ databases">
        <title>A genome reference for cultivated species of the human gut microbiota.</title>
        <authorList>
            <person name="Zou Y."/>
            <person name="Xue W."/>
            <person name="Luo G."/>
        </authorList>
    </citation>
    <scope>NUCLEOTIDE SEQUENCE [LARGE SCALE GENOMIC DNA]</scope>
    <source>
        <strain evidence="1 2">AF14-49</strain>
    </source>
</reference>
<proteinExistence type="predicted"/>
<comment type="caution">
    <text evidence="1">The sequence shown here is derived from an EMBL/GenBank/DDBJ whole genome shotgun (WGS) entry which is preliminary data.</text>
</comment>
<evidence type="ECO:0000313" key="2">
    <source>
        <dbReference type="Proteomes" id="UP000283589"/>
    </source>
</evidence>